<organism evidence="6 8">
    <name type="scientific">Sellimonas catena</name>
    <dbReference type="NCBI Taxonomy" id="2994035"/>
    <lineage>
        <taxon>Bacteria</taxon>
        <taxon>Bacillati</taxon>
        <taxon>Bacillota</taxon>
        <taxon>Clostridia</taxon>
        <taxon>Lachnospirales</taxon>
        <taxon>Lachnospiraceae</taxon>
        <taxon>Sellimonas</taxon>
    </lineage>
</organism>
<dbReference type="Proteomes" id="UP001145145">
    <property type="component" value="Unassembled WGS sequence"/>
</dbReference>
<dbReference type="GO" id="GO:0097367">
    <property type="term" value="F:carbohydrate derivative binding"/>
    <property type="evidence" value="ECO:0007669"/>
    <property type="project" value="InterPro"/>
</dbReference>
<keyword evidence="3" id="KW-0804">Transcription</keyword>
<dbReference type="InterPro" id="IPR046348">
    <property type="entry name" value="SIS_dom_sf"/>
</dbReference>
<reference evidence="7" key="3">
    <citation type="submission" date="2022-11" db="EMBL/GenBank/DDBJ databases">
        <title>Draft genome sequence of Sellimonas catena strain 18CBH55.</title>
        <authorList>
            <person name="Atsushi H."/>
            <person name="Moriya O."/>
            <person name="Mitsuo S."/>
        </authorList>
    </citation>
    <scope>NUCLEOTIDE SEQUENCE</scope>
    <source>
        <strain evidence="7">18CBH55</strain>
    </source>
</reference>
<dbReference type="PROSITE" id="PS51071">
    <property type="entry name" value="HTH_RPIR"/>
    <property type="match status" value="1"/>
</dbReference>
<evidence type="ECO:0000256" key="2">
    <source>
        <dbReference type="ARBA" id="ARBA00023125"/>
    </source>
</evidence>
<evidence type="ECO:0000256" key="3">
    <source>
        <dbReference type="ARBA" id="ARBA00023163"/>
    </source>
</evidence>
<dbReference type="PANTHER" id="PTHR30514:SF18">
    <property type="entry name" value="RPIR-FAMILY TRANSCRIPTIONAL REGULATOR"/>
    <property type="match status" value="1"/>
</dbReference>
<dbReference type="PANTHER" id="PTHR30514">
    <property type="entry name" value="GLUCOKINASE"/>
    <property type="match status" value="1"/>
</dbReference>
<keyword evidence="1" id="KW-0805">Transcription regulation</keyword>
<evidence type="ECO:0000313" key="8">
    <source>
        <dbReference type="Proteomes" id="UP001145145"/>
    </source>
</evidence>
<sequence>MKAIQNFIQNQKLTRVQSALASFVLDHAVEVCFMSSTKLAEKLGISEPSVIRFCRALGFSGYTDFQNALRKEYHGDLFRISDRLPVPSDRAAALSRLDLPSDILANEYQNTLGNLEQALASNRPETLDAAADLILASGRKYIVASRGNACLGVYLNLYLHHMTDHVIHTASASVSPFDLMADISSDDCVIVFSFPRYSSIDELALKLAKSAGAKVILFTDKPSALLSEYADILFTIPVNSTSFFNSLSAAQFLTEVLLNTISRKCKGRSIERKLKKIDLYLDEFGTY</sequence>
<keyword evidence="8" id="KW-1185">Reference proteome</keyword>
<dbReference type="GO" id="GO:0003700">
    <property type="term" value="F:DNA-binding transcription factor activity"/>
    <property type="evidence" value="ECO:0007669"/>
    <property type="project" value="InterPro"/>
</dbReference>
<feature type="domain" description="HTH rpiR-type" evidence="4">
    <location>
        <begin position="1"/>
        <end position="76"/>
    </location>
</feature>
<reference evidence="7" key="4">
    <citation type="submission" date="2022-11" db="EMBL/GenBank/DDBJ databases">
        <title>Draft genome sequence of Sellimonas catena strain 18CBH55.</title>
        <authorList>
            <person name="Hisatomi A."/>
            <person name="Ohkuma M."/>
            <person name="Sakamoto M."/>
        </authorList>
    </citation>
    <scope>NUCLEOTIDE SEQUENCE</scope>
    <source>
        <strain evidence="7">18CBH55</strain>
    </source>
</reference>
<dbReference type="PROSITE" id="PS51464">
    <property type="entry name" value="SIS"/>
    <property type="match status" value="1"/>
</dbReference>
<evidence type="ECO:0000259" key="4">
    <source>
        <dbReference type="PROSITE" id="PS51071"/>
    </source>
</evidence>
<dbReference type="InterPro" id="IPR000281">
    <property type="entry name" value="HTH_RpiR"/>
</dbReference>
<dbReference type="Proteomes" id="UP001145094">
    <property type="component" value="Unassembled WGS sequence"/>
</dbReference>
<dbReference type="InterPro" id="IPR036388">
    <property type="entry name" value="WH-like_DNA-bd_sf"/>
</dbReference>
<dbReference type="Pfam" id="PF01380">
    <property type="entry name" value="SIS"/>
    <property type="match status" value="1"/>
</dbReference>
<dbReference type="EMBL" id="BSBO01000041">
    <property type="protein sequence ID" value="GLG05931.1"/>
    <property type="molecule type" value="Genomic_DNA"/>
</dbReference>
<dbReference type="CDD" id="cd05013">
    <property type="entry name" value="SIS_RpiR"/>
    <property type="match status" value="1"/>
</dbReference>
<evidence type="ECO:0000313" key="6">
    <source>
        <dbReference type="EMBL" id="GLG05931.1"/>
    </source>
</evidence>
<dbReference type="Gene3D" id="3.40.50.10490">
    <property type="entry name" value="Glucose-6-phosphate isomerase like protein, domain 1"/>
    <property type="match status" value="1"/>
</dbReference>
<dbReference type="RefSeq" id="WP_087167703.1">
    <property type="nucleotide sequence ID" value="NZ_BSBO01000041.1"/>
</dbReference>
<dbReference type="AlphaFoldDB" id="A0A9W6C6A5"/>
<keyword evidence="2" id="KW-0238">DNA-binding</keyword>
<reference evidence="6" key="2">
    <citation type="submission" date="2022-11" db="EMBL/GenBank/DDBJ databases">
        <title>Draft genome sequence of Sellimonas catena strain 12EGH17.</title>
        <authorList>
            <person name="Hisatomi A."/>
            <person name="Ohkuma M."/>
            <person name="Sakamoto M."/>
        </authorList>
    </citation>
    <scope>NUCLEOTIDE SEQUENCE</scope>
    <source>
        <strain evidence="6">12EGH17</strain>
    </source>
</reference>
<dbReference type="GO" id="GO:0003677">
    <property type="term" value="F:DNA binding"/>
    <property type="evidence" value="ECO:0007669"/>
    <property type="project" value="UniProtKB-KW"/>
</dbReference>
<dbReference type="Pfam" id="PF01418">
    <property type="entry name" value="HTH_6"/>
    <property type="match status" value="1"/>
</dbReference>
<evidence type="ECO:0000313" key="7">
    <source>
        <dbReference type="EMBL" id="GLG91282.1"/>
    </source>
</evidence>
<dbReference type="InterPro" id="IPR009057">
    <property type="entry name" value="Homeodomain-like_sf"/>
</dbReference>
<reference evidence="6" key="1">
    <citation type="submission" date="2022-11" db="EMBL/GenBank/DDBJ databases">
        <title>Draft genome sequence of Sellimonas catena strain 12EGH17.</title>
        <authorList>
            <person name="Atsushi H."/>
            <person name="Moriya O."/>
            <person name="Mitsuo S."/>
        </authorList>
    </citation>
    <scope>NUCLEOTIDE SEQUENCE</scope>
    <source>
        <strain evidence="6">12EGH17</strain>
    </source>
</reference>
<dbReference type="InterPro" id="IPR001347">
    <property type="entry name" value="SIS_dom"/>
</dbReference>
<evidence type="ECO:0000256" key="1">
    <source>
        <dbReference type="ARBA" id="ARBA00023015"/>
    </source>
</evidence>
<dbReference type="SUPFAM" id="SSF46689">
    <property type="entry name" value="Homeodomain-like"/>
    <property type="match status" value="1"/>
</dbReference>
<feature type="domain" description="SIS" evidence="5">
    <location>
        <begin position="130"/>
        <end position="271"/>
    </location>
</feature>
<accession>A0A9W6C6A5</accession>
<reference evidence="6 8" key="5">
    <citation type="journal article" date="2023" name="Int. J. Syst. Evol. Microbiol.">
        <title>Sellimonas catena sp. nov., isolated from human faeces.</title>
        <authorList>
            <person name="Hisatomi A."/>
            <person name="Ohkuma M."/>
            <person name="Sakamoto M."/>
        </authorList>
    </citation>
    <scope>NUCLEOTIDE SEQUENCE [LARGE SCALE GENOMIC DNA]</scope>
    <source>
        <strain evidence="6 8">12EGH17</strain>
        <strain evidence="7">18CBH55</strain>
    </source>
</reference>
<gene>
    <name evidence="6" type="ORF">Selli1_31050</name>
    <name evidence="7" type="ORF">Selli2_27090</name>
</gene>
<proteinExistence type="predicted"/>
<dbReference type="SUPFAM" id="SSF53697">
    <property type="entry name" value="SIS domain"/>
    <property type="match status" value="1"/>
</dbReference>
<dbReference type="InterPro" id="IPR047640">
    <property type="entry name" value="RpiR-like"/>
</dbReference>
<comment type="caution">
    <text evidence="6">The sequence shown here is derived from an EMBL/GenBank/DDBJ whole genome shotgun (WGS) entry which is preliminary data.</text>
</comment>
<dbReference type="GO" id="GO:1901135">
    <property type="term" value="P:carbohydrate derivative metabolic process"/>
    <property type="evidence" value="ECO:0007669"/>
    <property type="project" value="InterPro"/>
</dbReference>
<dbReference type="InterPro" id="IPR035472">
    <property type="entry name" value="RpiR-like_SIS"/>
</dbReference>
<dbReference type="EMBL" id="BSCH01000019">
    <property type="protein sequence ID" value="GLG91282.1"/>
    <property type="molecule type" value="Genomic_DNA"/>
</dbReference>
<evidence type="ECO:0000259" key="5">
    <source>
        <dbReference type="PROSITE" id="PS51464"/>
    </source>
</evidence>
<dbReference type="Gene3D" id="1.10.10.10">
    <property type="entry name" value="Winged helix-like DNA-binding domain superfamily/Winged helix DNA-binding domain"/>
    <property type="match status" value="1"/>
</dbReference>
<name>A0A9W6C6A5_9FIRM</name>
<protein>
    <submittedName>
        <fullName evidence="6">RpiR family transcriptional regulator</fullName>
    </submittedName>
</protein>